<dbReference type="Proteomes" id="UP000564573">
    <property type="component" value="Unassembled WGS sequence"/>
</dbReference>
<gene>
    <name evidence="3" type="ORF">FB384_001069</name>
</gene>
<evidence type="ECO:0000256" key="2">
    <source>
        <dbReference type="SAM" id="Phobius"/>
    </source>
</evidence>
<keyword evidence="4" id="KW-1185">Reference proteome</keyword>
<protein>
    <submittedName>
        <fullName evidence="3">Uncharacterized protein</fullName>
    </submittedName>
</protein>
<feature type="transmembrane region" description="Helical" evidence="2">
    <location>
        <begin position="315"/>
        <end position="334"/>
    </location>
</feature>
<keyword evidence="2" id="KW-0812">Transmembrane</keyword>
<evidence type="ECO:0000313" key="3">
    <source>
        <dbReference type="EMBL" id="MBB3662165.1"/>
    </source>
</evidence>
<evidence type="ECO:0000313" key="4">
    <source>
        <dbReference type="Proteomes" id="UP000564573"/>
    </source>
</evidence>
<dbReference type="RefSeq" id="WP_183779678.1">
    <property type="nucleotide sequence ID" value="NZ_JACIBS010000001.1"/>
</dbReference>
<reference evidence="3 4" key="1">
    <citation type="submission" date="2020-08" db="EMBL/GenBank/DDBJ databases">
        <title>Sequencing the genomes of 1000 actinobacteria strains.</title>
        <authorList>
            <person name="Klenk H.-P."/>
        </authorList>
    </citation>
    <scope>NUCLEOTIDE SEQUENCE [LARGE SCALE GENOMIC DNA]</scope>
    <source>
        <strain evidence="3 4">DSM 45267</strain>
    </source>
</reference>
<accession>A0A839XQG5</accession>
<name>A0A839XQG5_9PSEU</name>
<comment type="caution">
    <text evidence="3">The sequence shown here is derived from an EMBL/GenBank/DDBJ whole genome shotgun (WGS) entry which is preliminary data.</text>
</comment>
<evidence type="ECO:0000256" key="1">
    <source>
        <dbReference type="SAM" id="MobiDB-lite"/>
    </source>
</evidence>
<feature type="region of interest" description="Disordered" evidence="1">
    <location>
        <begin position="448"/>
        <end position="468"/>
    </location>
</feature>
<sequence length="468" mass="50441">METLLKMWPLLLGLAAIGFGGQYLATRKDRRKDDVHVAALREMAAPLNGAVLTRGQADGWSAALWPPFEMTTRGLRRFSVRRKPRFDVAVEFTRGPWRVRISEASIRQRSASRHVNTHYEHRIDIVTADLPPLKVAERRDTDLMGKPLDPNSEVALLGAPIIKEPPATVAQRQDHWVQAAISAPANQHLAAFTTDHAAAARMLNAHATSWLLDRQRRQPHRYTFESGLLYTTSPGRIDPFEATETVNTMLGLLDCIPGAAPAGAVAGAVTGAMPAQADHATTVQAQVEGENHLIAEPPPSAAEVDEQKSSQISTLGFIGIAIAGVALLLGLFGYGSVNLINGVATAAGLTKSVDVRVISELEWTSAQDRKSPNAVGEYTVEGRTHQVGLGGGEVGDVIEGHFPALPIDWVGFPDEPMTGWGPFWSIVVGLVCFAFLVLPFILARGSSAQPQVSSAPRDPSQEPTTRPE</sequence>
<dbReference type="EMBL" id="JACIBS010000001">
    <property type="protein sequence ID" value="MBB3662165.1"/>
    <property type="molecule type" value="Genomic_DNA"/>
</dbReference>
<keyword evidence="2" id="KW-0472">Membrane</keyword>
<dbReference type="AlphaFoldDB" id="A0A839XQG5"/>
<organism evidence="3 4">
    <name type="scientific">Prauserella sediminis</name>
    <dbReference type="NCBI Taxonomy" id="577680"/>
    <lineage>
        <taxon>Bacteria</taxon>
        <taxon>Bacillati</taxon>
        <taxon>Actinomycetota</taxon>
        <taxon>Actinomycetes</taxon>
        <taxon>Pseudonocardiales</taxon>
        <taxon>Pseudonocardiaceae</taxon>
        <taxon>Prauserella</taxon>
        <taxon>Prauserella salsuginis group</taxon>
    </lineage>
</organism>
<feature type="transmembrane region" description="Helical" evidence="2">
    <location>
        <begin position="423"/>
        <end position="443"/>
    </location>
</feature>
<feature type="transmembrane region" description="Helical" evidence="2">
    <location>
        <begin position="6"/>
        <end position="25"/>
    </location>
</feature>
<keyword evidence="2" id="KW-1133">Transmembrane helix</keyword>
<proteinExistence type="predicted"/>